<evidence type="ECO:0000313" key="2">
    <source>
        <dbReference type="Proteomes" id="UP000703269"/>
    </source>
</evidence>
<keyword evidence="2" id="KW-1185">Reference proteome</keyword>
<reference evidence="1 2" key="1">
    <citation type="submission" date="2021-08" db="EMBL/GenBank/DDBJ databases">
        <title>Draft Genome Sequence of Phanerochaete sordida strain YK-624.</title>
        <authorList>
            <person name="Mori T."/>
            <person name="Dohra H."/>
            <person name="Suzuki T."/>
            <person name="Kawagishi H."/>
            <person name="Hirai H."/>
        </authorList>
    </citation>
    <scope>NUCLEOTIDE SEQUENCE [LARGE SCALE GENOMIC DNA]</scope>
    <source>
        <strain evidence="1 2">YK-624</strain>
    </source>
</reference>
<gene>
    <name evidence="1" type="ORF">PsYK624_093320</name>
</gene>
<name>A0A9P3GE13_9APHY</name>
<protein>
    <submittedName>
        <fullName evidence="1">Uncharacterized protein</fullName>
    </submittedName>
</protein>
<organism evidence="1 2">
    <name type="scientific">Phanerochaete sordida</name>
    <dbReference type="NCBI Taxonomy" id="48140"/>
    <lineage>
        <taxon>Eukaryota</taxon>
        <taxon>Fungi</taxon>
        <taxon>Dikarya</taxon>
        <taxon>Basidiomycota</taxon>
        <taxon>Agaricomycotina</taxon>
        <taxon>Agaricomycetes</taxon>
        <taxon>Polyporales</taxon>
        <taxon>Phanerochaetaceae</taxon>
        <taxon>Phanerochaete</taxon>
    </lineage>
</organism>
<dbReference type="AlphaFoldDB" id="A0A9P3GE13"/>
<sequence>MVVTKRIFSRSFHGTLTAFQGDYPTLNLNDHLYDRVESPLEAVSRPAPELKRIVGHRKQLFNTIRRLW</sequence>
<proteinExistence type="predicted"/>
<comment type="caution">
    <text evidence="1">The sequence shown here is derived from an EMBL/GenBank/DDBJ whole genome shotgun (WGS) entry which is preliminary data.</text>
</comment>
<evidence type="ECO:0000313" key="1">
    <source>
        <dbReference type="EMBL" id="GJE93173.1"/>
    </source>
</evidence>
<dbReference type="Proteomes" id="UP000703269">
    <property type="component" value="Unassembled WGS sequence"/>
</dbReference>
<accession>A0A9P3GE13</accession>
<dbReference type="EMBL" id="BPQB01000030">
    <property type="protein sequence ID" value="GJE93173.1"/>
    <property type="molecule type" value="Genomic_DNA"/>
</dbReference>